<feature type="region of interest" description="Disordered" evidence="7">
    <location>
        <begin position="377"/>
        <end position="418"/>
    </location>
</feature>
<dbReference type="GeneID" id="105899142"/>
<dbReference type="SMART" id="SM00462">
    <property type="entry name" value="PTB"/>
    <property type="match status" value="1"/>
</dbReference>
<dbReference type="RefSeq" id="XP_042558916.1">
    <property type="nucleotide sequence ID" value="XM_042702982.1"/>
</dbReference>
<keyword evidence="1 6" id="KW-0175">Coiled coil</keyword>
<evidence type="ECO:0000256" key="2">
    <source>
        <dbReference type="ARBA" id="ARBA00054402"/>
    </source>
</evidence>
<evidence type="ECO:0000256" key="7">
    <source>
        <dbReference type="SAM" id="MobiDB-lite"/>
    </source>
</evidence>
<dbReference type="PANTHER" id="PTHR11232">
    <property type="entry name" value="PHOSPHOTYROSINE INTERACTION DOMAIN-CONTAINING FAMILY MEMBER"/>
    <property type="match status" value="1"/>
</dbReference>
<feature type="compositionally biased region" description="Acidic residues" evidence="7">
    <location>
        <begin position="396"/>
        <end position="411"/>
    </location>
</feature>
<evidence type="ECO:0000256" key="3">
    <source>
        <dbReference type="ARBA" id="ARBA00067706"/>
    </source>
</evidence>
<dbReference type="InterPro" id="IPR051133">
    <property type="entry name" value="Adapter_Engulfment-Domain"/>
</dbReference>
<feature type="coiled-coil region" evidence="6">
    <location>
        <begin position="230"/>
        <end position="257"/>
    </location>
</feature>
<dbReference type="PROSITE" id="PS01179">
    <property type="entry name" value="PID"/>
    <property type="match status" value="1"/>
</dbReference>
<dbReference type="CDD" id="cd01270">
    <property type="entry name" value="PTB_CAPON-like"/>
    <property type="match status" value="1"/>
</dbReference>
<dbReference type="PANTHER" id="PTHR11232:SF76">
    <property type="entry name" value="CARBOXYL-TERMINAL PDZ LIGAND OF NEURONAL NITRIC OXIDE SYNTHASE PROTEIN"/>
    <property type="match status" value="1"/>
</dbReference>
<keyword evidence="9" id="KW-1185">Reference proteome</keyword>
<accession>A0A8M1K530</accession>
<dbReference type="AlphaFoldDB" id="A0A8M1K530"/>
<evidence type="ECO:0000256" key="5">
    <source>
        <dbReference type="ARBA" id="ARBA00075107"/>
    </source>
</evidence>
<organism evidence="9 10">
    <name type="scientific">Clupea harengus</name>
    <name type="common">Atlantic herring</name>
    <dbReference type="NCBI Taxonomy" id="7950"/>
    <lineage>
        <taxon>Eukaryota</taxon>
        <taxon>Metazoa</taxon>
        <taxon>Chordata</taxon>
        <taxon>Craniata</taxon>
        <taxon>Vertebrata</taxon>
        <taxon>Euteleostomi</taxon>
        <taxon>Actinopterygii</taxon>
        <taxon>Neopterygii</taxon>
        <taxon>Teleostei</taxon>
        <taxon>Clupei</taxon>
        <taxon>Clupeiformes</taxon>
        <taxon>Clupeoidei</taxon>
        <taxon>Clupeidae</taxon>
        <taxon>Clupea</taxon>
    </lineage>
</organism>
<dbReference type="CTD" id="100331166"/>
<feature type="domain" description="PID" evidence="8">
    <location>
        <begin position="29"/>
        <end position="174"/>
    </location>
</feature>
<dbReference type="KEGG" id="char:105899142"/>
<protein>
    <recommendedName>
        <fullName evidence="3">Carboxyl-terminal PDZ ligand of neuronal nitric oxide synthase protein</fullName>
    </recommendedName>
    <alternativeName>
        <fullName evidence="5">C-terminal PDZ ligand of neuronal nitric oxide synthase protein</fullName>
    </alternativeName>
    <alternativeName>
        <fullName evidence="4">Nitric oxide synthase 1 adaptor protein</fullName>
    </alternativeName>
</protein>
<dbReference type="InterPro" id="IPR006020">
    <property type="entry name" value="PTB/PI_dom"/>
</dbReference>
<evidence type="ECO:0000256" key="4">
    <source>
        <dbReference type="ARBA" id="ARBA00075003"/>
    </source>
</evidence>
<dbReference type="FunFam" id="2.30.29.30:FF:000124">
    <property type="entry name" value="carboxyl-terminal PDZ ligand of neuronal nitric oxide synthase protein-like"/>
    <property type="match status" value="1"/>
</dbReference>
<feature type="compositionally biased region" description="Basic and acidic residues" evidence="7">
    <location>
        <begin position="385"/>
        <end position="395"/>
    </location>
</feature>
<evidence type="ECO:0000256" key="1">
    <source>
        <dbReference type="ARBA" id="ARBA00023054"/>
    </source>
</evidence>
<comment type="function">
    <text evidence="2">Adapter protein involved in neuronal nitric-oxide (NO) synthesis regulation via its association with nNOS/NOS1. The complex formed with NOS1 and synapsins is necessary for specific NO and synapsin functions at a presynaptic level. Mediates an indirect interaction between NOS1 and RASD1 leading to enhance the ability of NOS1 to activate RASD1. Competes with DLG4 for interaction with NOS1, possibly affecting NOS1 activity by regulating the interaction between NOS1 and DLG4. In kidney podocytes, plays a role in podosomes and filopodia formation through CDC42 activation.</text>
</comment>
<feature type="compositionally biased region" description="Basic and acidic residues" evidence="7">
    <location>
        <begin position="198"/>
        <end position="213"/>
    </location>
</feature>
<dbReference type="OrthoDB" id="10030336at2759"/>
<evidence type="ECO:0000256" key="6">
    <source>
        <dbReference type="SAM" id="Coils"/>
    </source>
</evidence>
<sequence length="480" mass="53840">MPEKTRYNLVDDVHDLRIPMHDEETFKHGVTFEVKYIGSLDVVRPNNRMDILAAMRRIRYEFKVKNIKKKKVSLMVAVDGVKVMLQAKKKVKEKAWDDSHQVTLIQDPIYRIFYVSHDSQDLKIFSYIARDGQSKVFRCNVFKCKRKSQAMEIVRTVGQAFEVCRKQSLDDADEQDILAWMGKEEDERDPVSAGTSEDINRSVKDSKKEKKDAAVTTETPRLAQWGSESALSVEHHIRLLQRQLQQQEQKTQAATSQAGTLRLLTASLCDHFQVALLQQQVQVEVAARADAQSRVQQLLHQNAELLQHLSLLVKHVQELELRVSTHSPLGSQDSLLEIALRPNMPPVSLSATTAYASPLSQGSLLGMEACPIQLEHFRFLPGPPNKDHKADKDQDPDPDQDSGQGDVEEVSPVEGSPRGEEFLFAGLEVLGFRESGIASEYESNADESDERDSWGQGEGSVLLLSELRAEATSGTGKGEV</sequence>
<gene>
    <name evidence="10" type="primary">nos1apb</name>
</gene>
<reference evidence="10" key="1">
    <citation type="submission" date="2025-08" db="UniProtKB">
        <authorList>
            <consortium name="RefSeq"/>
        </authorList>
    </citation>
    <scope>IDENTIFICATION</scope>
</reference>
<name>A0A8M1K530_CLUHA</name>
<evidence type="ECO:0000313" key="9">
    <source>
        <dbReference type="Proteomes" id="UP000515152"/>
    </source>
</evidence>
<dbReference type="Pfam" id="PF00640">
    <property type="entry name" value="PID"/>
    <property type="match status" value="1"/>
</dbReference>
<evidence type="ECO:0000259" key="8">
    <source>
        <dbReference type="PROSITE" id="PS01179"/>
    </source>
</evidence>
<feature type="region of interest" description="Disordered" evidence="7">
    <location>
        <begin position="440"/>
        <end position="460"/>
    </location>
</feature>
<feature type="region of interest" description="Disordered" evidence="7">
    <location>
        <begin position="182"/>
        <end position="215"/>
    </location>
</feature>
<dbReference type="Proteomes" id="UP000515152">
    <property type="component" value="Chromosome 22"/>
</dbReference>
<evidence type="ECO:0000313" key="10">
    <source>
        <dbReference type="RefSeq" id="XP_042558916.1"/>
    </source>
</evidence>
<dbReference type="GO" id="GO:0050998">
    <property type="term" value="F:nitric-oxide synthase binding"/>
    <property type="evidence" value="ECO:0007669"/>
    <property type="project" value="TreeGrafter"/>
</dbReference>
<proteinExistence type="predicted"/>